<keyword evidence="2 5" id="KW-0238">DNA-binding</keyword>
<evidence type="ECO:0000256" key="1">
    <source>
        <dbReference type="ARBA" id="ARBA00023015"/>
    </source>
</evidence>
<evidence type="ECO:0000313" key="6">
    <source>
        <dbReference type="Proteomes" id="UP000318483"/>
    </source>
</evidence>
<dbReference type="AlphaFoldDB" id="A0A5B8IA71"/>
<evidence type="ECO:0000256" key="2">
    <source>
        <dbReference type="ARBA" id="ARBA00023125"/>
    </source>
</evidence>
<dbReference type="PANTHER" id="PTHR30146">
    <property type="entry name" value="LACI-RELATED TRANSCRIPTIONAL REPRESSOR"/>
    <property type="match status" value="1"/>
</dbReference>
<keyword evidence="6" id="KW-1185">Reference proteome</keyword>
<dbReference type="EMBL" id="CP042265">
    <property type="protein sequence ID" value="QDY71325.1"/>
    <property type="molecule type" value="Genomic_DNA"/>
</dbReference>
<dbReference type="InterPro" id="IPR010982">
    <property type="entry name" value="Lambda_DNA-bd_dom_sf"/>
</dbReference>
<dbReference type="Gene3D" id="1.10.260.40">
    <property type="entry name" value="lambda repressor-like DNA-binding domains"/>
    <property type="match status" value="1"/>
</dbReference>
<dbReference type="OrthoDB" id="60111at2"/>
<evidence type="ECO:0000313" key="5">
    <source>
        <dbReference type="EMBL" id="QDY71325.1"/>
    </source>
</evidence>
<dbReference type="PROSITE" id="PS50932">
    <property type="entry name" value="HTH_LACI_2"/>
    <property type="match status" value="1"/>
</dbReference>
<dbReference type="PANTHER" id="PTHR30146:SF109">
    <property type="entry name" value="HTH-TYPE TRANSCRIPTIONAL REGULATOR GALS"/>
    <property type="match status" value="1"/>
</dbReference>
<dbReference type="GO" id="GO:0000976">
    <property type="term" value="F:transcription cis-regulatory region binding"/>
    <property type="evidence" value="ECO:0007669"/>
    <property type="project" value="TreeGrafter"/>
</dbReference>
<dbReference type="InterPro" id="IPR001761">
    <property type="entry name" value="Peripla_BP/Lac1_sug-bd_dom"/>
</dbReference>
<dbReference type="SUPFAM" id="SSF47413">
    <property type="entry name" value="lambda repressor-like DNA-binding domains"/>
    <property type="match status" value="1"/>
</dbReference>
<name>A0A5B8IA71_9RHOB</name>
<dbReference type="Pfam" id="PF00532">
    <property type="entry name" value="Peripla_BP_1"/>
    <property type="match status" value="1"/>
</dbReference>
<dbReference type="CDD" id="cd20009">
    <property type="entry name" value="PBP1_RafR-like"/>
    <property type="match status" value="1"/>
</dbReference>
<protein>
    <submittedName>
        <fullName evidence="5">LacI family DNA-binding transcriptional regulator</fullName>
    </submittedName>
</protein>
<keyword evidence="3" id="KW-0804">Transcription</keyword>
<evidence type="ECO:0000256" key="3">
    <source>
        <dbReference type="ARBA" id="ARBA00023163"/>
    </source>
</evidence>
<dbReference type="InterPro" id="IPR000843">
    <property type="entry name" value="HTH_LacI"/>
</dbReference>
<dbReference type="KEGG" id="lit:FPZ52_16605"/>
<evidence type="ECO:0000259" key="4">
    <source>
        <dbReference type="PROSITE" id="PS50932"/>
    </source>
</evidence>
<dbReference type="GO" id="GO:0003700">
    <property type="term" value="F:DNA-binding transcription factor activity"/>
    <property type="evidence" value="ECO:0007669"/>
    <property type="project" value="TreeGrafter"/>
</dbReference>
<feature type="domain" description="HTH lacI-type" evidence="4">
    <location>
        <begin position="10"/>
        <end position="64"/>
    </location>
</feature>
<geneLocation type="plasmid" evidence="5 6">
    <name>unnamed4</name>
</geneLocation>
<dbReference type="Gene3D" id="3.40.50.2300">
    <property type="match status" value="2"/>
</dbReference>
<dbReference type="InterPro" id="IPR028082">
    <property type="entry name" value="Peripla_BP_I"/>
</dbReference>
<proteinExistence type="predicted"/>
<keyword evidence="5" id="KW-0614">Plasmid</keyword>
<dbReference type="CDD" id="cd01392">
    <property type="entry name" value="HTH_LacI"/>
    <property type="match status" value="1"/>
</dbReference>
<keyword evidence="1" id="KW-0805">Transcription regulation</keyword>
<dbReference type="Pfam" id="PF00356">
    <property type="entry name" value="LacI"/>
    <property type="match status" value="1"/>
</dbReference>
<sequence length="337" mass="36452">MMQVNGGARPTQRTIAERAGVSVAAVSRALADDPKIAEHTRAQIKEIAAQIGYIPDRAAQRLRTGRTQVINLILPPHEEIFGFGTSLISGISRALSATSYHLVVTPDFGLEEQGNVIERVVQNRLADGIIFSRTAPHDRRVRYLLEADFPFICHGRTELATPHPYVDFDNFEFARQATEQLVGSGAERLAIVLPPENLTFRQHLLHGFMTAVRAVGVAHEIVDSVSLDSDAAALKSAMQDRFHAGSPPDGLVCPGEMAGLAALAAVQDTGLVPGRDVKLVIKQASGVFDLVRPKVGSLYEDLEGAGFELATRLLRRIAGEPVESLQHVQRVLGAPGR</sequence>
<reference evidence="5 6" key="1">
    <citation type="submission" date="2019-07" db="EMBL/GenBank/DDBJ databases">
        <title>Litoreibacter alkalisoli sp. nov., isolated from saline-alkaline soil.</title>
        <authorList>
            <person name="Wang S."/>
            <person name="Xu L."/>
            <person name="Xing Y.-T."/>
            <person name="Sun J.-Q."/>
        </authorList>
    </citation>
    <scope>NUCLEOTIDE SEQUENCE [LARGE SCALE GENOMIC DNA]</scope>
    <source>
        <strain evidence="5 6">LN3S51</strain>
        <plasmid evidence="5 6">unnamed4</plasmid>
    </source>
</reference>
<organism evidence="5 6">
    <name type="scientific">Qingshengfaniella alkalisoli</name>
    <dbReference type="NCBI Taxonomy" id="2599296"/>
    <lineage>
        <taxon>Bacteria</taxon>
        <taxon>Pseudomonadati</taxon>
        <taxon>Pseudomonadota</taxon>
        <taxon>Alphaproteobacteria</taxon>
        <taxon>Rhodobacterales</taxon>
        <taxon>Paracoccaceae</taxon>
        <taxon>Qingshengfaniella</taxon>
    </lineage>
</organism>
<dbReference type="SMART" id="SM00354">
    <property type="entry name" value="HTH_LACI"/>
    <property type="match status" value="1"/>
</dbReference>
<gene>
    <name evidence="5" type="ORF">FPZ52_16605</name>
</gene>
<accession>A0A5B8IA71</accession>
<dbReference type="Proteomes" id="UP000318483">
    <property type="component" value="Plasmid unnamed4"/>
</dbReference>
<dbReference type="RefSeq" id="WP_146366741.1">
    <property type="nucleotide sequence ID" value="NZ_CP042265.1"/>
</dbReference>
<dbReference type="SUPFAM" id="SSF53822">
    <property type="entry name" value="Periplasmic binding protein-like I"/>
    <property type="match status" value="1"/>
</dbReference>